<accession>A0AAU6PH39</accession>
<gene>
    <name evidence="2" type="ORF">Ctma_1050</name>
</gene>
<proteinExistence type="predicted"/>
<protein>
    <submittedName>
        <fullName evidence="2">Uncharacterized protein</fullName>
    </submittedName>
</protein>
<sequence>MVKHTQIISKTLLVWLGIALLELFVVRDFAWIFEHWEVKRVIVNFGLTALAMLSLLFILSPIIRHSKTGKNLIFALYNTPTISDNILNFLISNKLN</sequence>
<reference evidence="2" key="1">
    <citation type="submission" date="2023-10" db="EMBL/GenBank/DDBJ databases">
        <title>The first scallop-associated chemosynthetic bacterial symbiont.</title>
        <authorList>
            <person name="Lin Y.-T."/>
            <person name="Sun J."/>
            <person name="Ip J.C.-H."/>
            <person name="He X."/>
            <person name="Gao Z.-M."/>
            <person name="Perez M."/>
            <person name="Xu T."/>
            <person name="Qian P.-Y."/>
            <person name="Qiu J.-W."/>
        </authorList>
    </citation>
    <scope>NUCLEOTIDE SEQUENCE</scope>
    <source>
        <strain evidence="2">Gill1</strain>
    </source>
</reference>
<keyword evidence="1" id="KW-0812">Transmembrane</keyword>
<evidence type="ECO:0000313" key="2">
    <source>
        <dbReference type="EMBL" id="WXU00336.1"/>
    </source>
</evidence>
<keyword evidence="1" id="KW-1133">Transmembrane helix</keyword>
<feature type="transmembrane region" description="Helical" evidence="1">
    <location>
        <begin position="12"/>
        <end position="33"/>
    </location>
</feature>
<evidence type="ECO:0000256" key="1">
    <source>
        <dbReference type="SAM" id="Phobius"/>
    </source>
</evidence>
<dbReference type="AlphaFoldDB" id="A0AAU6PH39"/>
<feature type="transmembrane region" description="Helical" evidence="1">
    <location>
        <begin position="45"/>
        <end position="63"/>
    </location>
</feature>
<dbReference type="EMBL" id="CP138327">
    <property type="protein sequence ID" value="WXU00336.1"/>
    <property type="molecule type" value="Genomic_DNA"/>
</dbReference>
<organism evidence="2">
    <name type="scientific">Catillopecten margaritatus gill symbiont</name>
    <dbReference type="NCBI Taxonomy" id="3083288"/>
    <lineage>
        <taxon>Bacteria</taxon>
        <taxon>Pseudomonadati</taxon>
        <taxon>Pseudomonadota</taxon>
        <taxon>Gammaproteobacteria</taxon>
        <taxon>sulfur-oxidizing symbionts</taxon>
    </lineage>
</organism>
<name>A0AAU6PH39_9GAMM</name>
<keyword evidence="1" id="KW-0472">Membrane</keyword>